<dbReference type="EMBL" id="JADIMU010000013">
    <property type="protein sequence ID" value="MBO8442491.1"/>
    <property type="molecule type" value="Genomic_DNA"/>
</dbReference>
<dbReference type="GO" id="GO:0032196">
    <property type="term" value="P:transposition"/>
    <property type="evidence" value="ECO:0007669"/>
    <property type="project" value="UniProtKB-KW"/>
</dbReference>
<dbReference type="Pfam" id="PF07282">
    <property type="entry name" value="Cas12f1-like_TNB"/>
    <property type="match status" value="1"/>
</dbReference>
<dbReference type="InterPro" id="IPR010095">
    <property type="entry name" value="Cas12f1-like_TNB"/>
</dbReference>
<organism evidence="8 9">
    <name type="scientific">Candidatus Aphodenecus pullistercoris</name>
    <dbReference type="NCBI Taxonomy" id="2840669"/>
    <lineage>
        <taxon>Bacteria</taxon>
        <taxon>Pseudomonadati</taxon>
        <taxon>Spirochaetota</taxon>
        <taxon>Spirochaetia</taxon>
        <taxon>Spirochaetales</taxon>
        <taxon>Candidatus Aphodenecus</taxon>
    </lineage>
</organism>
<evidence type="ECO:0000259" key="7">
    <source>
        <dbReference type="Pfam" id="PF07282"/>
    </source>
</evidence>
<evidence type="ECO:0000256" key="5">
    <source>
        <dbReference type="SAM" id="MobiDB-lite"/>
    </source>
</evidence>
<gene>
    <name evidence="8" type="ORF">IAC42_01835</name>
</gene>
<name>A0A9D9E785_9SPIR</name>
<dbReference type="GO" id="GO:0003677">
    <property type="term" value="F:DNA binding"/>
    <property type="evidence" value="ECO:0007669"/>
    <property type="project" value="UniProtKB-KW"/>
</dbReference>
<accession>A0A9D9E785</accession>
<keyword evidence="3" id="KW-0238">DNA-binding</keyword>
<feature type="domain" description="Cas12f1-like TNB" evidence="7">
    <location>
        <begin position="301"/>
        <end position="366"/>
    </location>
</feature>
<dbReference type="Pfam" id="PF01385">
    <property type="entry name" value="OrfB_IS605"/>
    <property type="match status" value="1"/>
</dbReference>
<dbReference type="NCBIfam" id="TIGR01766">
    <property type="entry name" value="IS200/IS605 family accessory protein TnpB-like domain"/>
    <property type="match status" value="1"/>
</dbReference>
<sequence length="411" mass="46934">MRRSVTVFPNLSDKEVSSIIETRKQYARAFNMSVDCLVTNNSTSKSFLHKVQYERIKEECPSLPTGLIQCARDVAVEAVKTWNVKKTKLKLKNPKKAERMRRPSMKEKCTMRYDVRTVTLRGSQLTFSTCDKRIRTIISIPEFFTERYPDSEGWKQKGANIGINRKGRVFVNLIYECPDYDIVENDGKIVGLDRGVYNIVTTSDGVHYGAKDVRRVKRKYNHVRSELQEKGTRSAKRRLKAISGCEKRFVHDQNHCISKKLANTDGDVSIYVLEDLSSMNMLRLRGKSNKTMRKWLSAWSYSDLEYKLIYKCRRNGIRVEFVDARYTSQKCSVCKTIDKASRKGNRYVCRHCGNSMHADVNAAINIRDNYITRVGQSGQAAVNQPYGWSATGEPATEPVGKTLTSKPSGLS</sequence>
<evidence type="ECO:0000259" key="6">
    <source>
        <dbReference type="Pfam" id="PF01385"/>
    </source>
</evidence>
<evidence type="ECO:0000256" key="4">
    <source>
        <dbReference type="ARBA" id="ARBA00023172"/>
    </source>
</evidence>
<keyword evidence="4" id="KW-0233">DNA recombination</keyword>
<comment type="similarity">
    <text evidence="1">In the C-terminal section; belongs to the transposase 35 family.</text>
</comment>
<feature type="domain" description="Probable transposase IS891/IS1136/IS1341" evidence="6">
    <location>
        <begin position="175"/>
        <end position="283"/>
    </location>
</feature>
<dbReference type="InterPro" id="IPR001959">
    <property type="entry name" value="Transposase"/>
</dbReference>
<proteinExistence type="inferred from homology"/>
<evidence type="ECO:0000256" key="1">
    <source>
        <dbReference type="ARBA" id="ARBA00008761"/>
    </source>
</evidence>
<reference evidence="8" key="1">
    <citation type="submission" date="2020-10" db="EMBL/GenBank/DDBJ databases">
        <authorList>
            <person name="Gilroy R."/>
        </authorList>
    </citation>
    <scope>NUCLEOTIDE SEQUENCE</scope>
    <source>
        <strain evidence="8">11167</strain>
    </source>
</reference>
<feature type="region of interest" description="Disordered" evidence="5">
    <location>
        <begin position="385"/>
        <end position="411"/>
    </location>
</feature>
<evidence type="ECO:0000313" key="8">
    <source>
        <dbReference type="EMBL" id="MBO8442491.1"/>
    </source>
</evidence>
<dbReference type="GO" id="GO:0006310">
    <property type="term" value="P:DNA recombination"/>
    <property type="evidence" value="ECO:0007669"/>
    <property type="project" value="UniProtKB-KW"/>
</dbReference>
<dbReference type="Proteomes" id="UP000823633">
    <property type="component" value="Unassembled WGS sequence"/>
</dbReference>
<keyword evidence="2" id="KW-0815">Transposition</keyword>
<dbReference type="NCBIfam" id="NF040570">
    <property type="entry name" value="guided_TnpB"/>
    <property type="match status" value="1"/>
</dbReference>
<evidence type="ECO:0000313" key="9">
    <source>
        <dbReference type="Proteomes" id="UP000823633"/>
    </source>
</evidence>
<protein>
    <submittedName>
        <fullName evidence="8">Transposase</fullName>
    </submittedName>
</protein>
<reference evidence="8" key="2">
    <citation type="journal article" date="2021" name="PeerJ">
        <title>Extensive microbial diversity within the chicken gut microbiome revealed by metagenomics and culture.</title>
        <authorList>
            <person name="Gilroy R."/>
            <person name="Ravi A."/>
            <person name="Getino M."/>
            <person name="Pursley I."/>
            <person name="Horton D.L."/>
            <person name="Alikhan N.F."/>
            <person name="Baker D."/>
            <person name="Gharbi K."/>
            <person name="Hall N."/>
            <person name="Watson M."/>
            <person name="Adriaenssens E.M."/>
            <person name="Foster-Nyarko E."/>
            <person name="Jarju S."/>
            <person name="Secka A."/>
            <person name="Antonio M."/>
            <person name="Oren A."/>
            <person name="Chaudhuri R.R."/>
            <person name="La Ragione R."/>
            <person name="Hildebrand F."/>
            <person name="Pallen M.J."/>
        </authorList>
    </citation>
    <scope>NUCLEOTIDE SEQUENCE</scope>
    <source>
        <strain evidence="8">11167</strain>
    </source>
</reference>
<feature type="compositionally biased region" description="Polar residues" evidence="5">
    <location>
        <begin position="402"/>
        <end position="411"/>
    </location>
</feature>
<dbReference type="AlphaFoldDB" id="A0A9D9E785"/>
<evidence type="ECO:0000256" key="2">
    <source>
        <dbReference type="ARBA" id="ARBA00022578"/>
    </source>
</evidence>
<comment type="caution">
    <text evidence="8">The sequence shown here is derived from an EMBL/GenBank/DDBJ whole genome shotgun (WGS) entry which is preliminary data.</text>
</comment>
<evidence type="ECO:0000256" key="3">
    <source>
        <dbReference type="ARBA" id="ARBA00023125"/>
    </source>
</evidence>